<dbReference type="GO" id="GO:0005737">
    <property type="term" value="C:cytoplasm"/>
    <property type="evidence" value="ECO:0007669"/>
    <property type="project" value="TreeGrafter"/>
</dbReference>
<gene>
    <name evidence="4" type="ORF">BRAN1462_LOCUS49287</name>
</gene>
<evidence type="ECO:0000313" key="4">
    <source>
        <dbReference type="EMBL" id="CAD9629297.1"/>
    </source>
</evidence>
<accession>A0A7S2MA03</accession>
<name>A0A7S2MA03_9DINO</name>
<organism evidence="4">
    <name type="scientific">Zooxanthella nutricula</name>
    <dbReference type="NCBI Taxonomy" id="1333877"/>
    <lineage>
        <taxon>Eukaryota</taxon>
        <taxon>Sar</taxon>
        <taxon>Alveolata</taxon>
        <taxon>Dinophyceae</taxon>
        <taxon>Peridiniales</taxon>
        <taxon>Peridiniales incertae sedis</taxon>
        <taxon>Zooxanthella</taxon>
    </lineage>
</organism>
<dbReference type="InterPro" id="IPR000504">
    <property type="entry name" value="RRM_dom"/>
</dbReference>
<dbReference type="PANTHER" id="PTHR23003:SF3">
    <property type="entry name" value="FI21236P1-RELATED"/>
    <property type="match status" value="1"/>
</dbReference>
<dbReference type="InterPro" id="IPR035979">
    <property type="entry name" value="RBD_domain_sf"/>
</dbReference>
<evidence type="ECO:0000256" key="2">
    <source>
        <dbReference type="PROSITE-ProRule" id="PRU00176"/>
    </source>
</evidence>
<dbReference type="PANTHER" id="PTHR23003">
    <property type="entry name" value="RNA RECOGNITION MOTIF RRM DOMAIN CONTAINING PROTEIN"/>
    <property type="match status" value="1"/>
</dbReference>
<dbReference type="SUPFAM" id="SSF54928">
    <property type="entry name" value="RNA-binding domain, RBD"/>
    <property type="match status" value="3"/>
</dbReference>
<dbReference type="GO" id="GO:0003729">
    <property type="term" value="F:mRNA binding"/>
    <property type="evidence" value="ECO:0007669"/>
    <property type="project" value="TreeGrafter"/>
</dbReference>
<dbReference type="Gene3D" id="3.30.70.330">
    <property type="match status" value="3"/>
</dbReference>
<dbReference type="Pfam" id="PF00076">
    <property type="entry name" value="RRM_1"/>
    <property type="match status" value="2"/>
</dbReference>
<dbReference type="EMBL" id="HBGW01077541">
    <property type="protein sequence ID" value="CAD9629297.1"/>
    <property type="molecule type" value="Transcribed_RNA"/>
</dbReference>
<proteinExistence type="predicted"/>
<evidence type="ECO:0000259" key="3">
    <source>
        <dbReference type="PROSITE" id="PS50102"/>
    </source>
</evidence>
<dbReference type="AlphaFoldDB" id="A0A7S2MA03"/>
<dbReference type="GO" id="GO:0005634">
    <property type="term" value="C:nucleus"/>
    <property type="evidence" value="ECO:0007669"/>
    <property type="project" value="TreeGrafter"/>
</dbReference>
<protein>
    <recommendedName>
        <fullName evidence="3">RRM domain-containing protein</fullName>
    </recommendedName>
</protein>
<dbReference type="PROSITE" id="PS50102">
    <property type="entry name" value="RRM"/>
    <property type="match status" value="1"/>
</dbReference>
<keyword evidence="1 2" id="KW-0694">RNA-binding</keyword>
<dbReference type="SMART" id="SM00360">
    <property type="entry name" value="RRM"/>
    <property type="match status" value="3"/>
</dbReference>
<dbReference type="GO" id="GO:1990904">
    <property type="term" value="C:ribonucleoprotein complex"/>
    <property type="evidence" value="ECO:0007669"/>
    <property type="project" value="TreeGrafter"/>
</dbReference>
<evidence type="ECO:0000256" key="1">
    <source>
        <dbReference type="ARBA" id="ARBA00022884"/>
    </source>
</evidence>
<sequence length="422" mass="43906">MRPAMRPAAPEPAFKRARIDPAATGSAFGEVRFVDAASTQRALKKTGSVLGGYAISVEPDARSKDGTKVIVTGLPEGMSWQKLKDHFDKCGLVKYADVKSTTPVSGVVRFASPQLAQAAMALSGTVLEGHEIAFKVHPGSKDQTKLQVFNIPSHMDWQELKDFFNQNGLTPIYCDVTTSGSMTAEVRFGDAQGAQTAAQAMNGSILGGAEIQVVLDPTSKDGCKLAVSNIPAGLEWQELKDHFGHCGTVAFVQTSAEAKGKGKGKGAKGKGKGGDAATLQAMQTQMSQMMQMMQMMQTMQTMQKGGKGGGFGSAAASGFSPVVNAFSPMAGGAGFGAGMFGGGKGAGTMMGEVRFSNAQGAQTAVMTLNGSSFKGATLSLGIDQSSQDASKIWVAGVPAGASWQELKEHFSWAGAVVYCNCK</sequence>
<reference evidence="4" key="1">
    <citation type="submission" date="2021-01" db="EMBL/GenBank/DDBJ databases">
        <authorList>
            <person name="Corre E."/>
            <person name="Pelletier E."/>
            <person name="Niang G."/>
            <person name="Scheremetjew M."/>
            <person name="Finn R."/>
            <person name="Kale V."/>
            <person name="Holt S."/>
            <person name="Cochrane G."/>
            <person name="Meng A."/>
            <person name="Brown T."/>
            <person name="Cohen L."/>
        </authorList>
    </citation>
    <scope>NUCLEOTIDE SEQUENCE</scope>
    <source>
        <strain evidence="4">RCC3387</strain>
    </source>
</reference>
<feature type="domain" description="RRM" evidence="3">
    <location>
        <begin position="67"/>
        <end position="139"/>
    </location>
</feature>
<dbReference type="InterPro" id="IPR050374">
    <property type="entry name" value="RRT5_SRSF_SR"/>
</dbReference>
<dbReference type="InterPro" id="IPR012677">
    <property type="entry name" value="Nucleotide-bd_a/b_plait_sf"/>
</dbReference>